<proteinExistence type="predicted"/>
<reference evidence="2" key="2">
    <citation type="submission" date="2013-10" db="EMBL/GenBank/DDBJ databases">
        <authorList>
            <person name="Aslett M."/>
        </authorList>
    </citation>
    <scope>NUCLEOTIDE SEQUENCE [LARGE SCALE GENOMIC DNA]</scope>
    <source>
        <strain evidence="2">Houghton</strain>
    </source>
</reference>
<accession>U6GUM9</accession>
<dbReference type="EMBL" id="HG692508">
    <property type="protein sequence ID" value="CDI82993.1"/>
    <property type="molecule type" value="Genomic_DNA"/>
</dbReference>
<sequence>MRVSKIPSELLEAVTGISVGEIRTVRVSIPFTTAQLLDINARQMEAESSSDAYHLNSIAKQASAAANSQKKATGEEAEQEGRSLVPLYLKNIANTTKEGLFKSLLGEKKGTTDEETAATPTPKAATAASSGGEAESDKEGLKGNEENMGTQNSEEDGENEEIHHIDCLIQVKCLDVKRRIWPVLDGSLTHHLLLVL</sequence>
<dbReference type="AlphaFoldDB" id="U6GUM9"/>
<dbReference type="VEuPathDB" id="ToxoDB:EPH_0055810"/>
<evidence type="ECO:0000313" key="3">
    <source>
        <dbReference type="Proteomes" id="UP000018201"/>
    </source>
</evidence>
<name>U6GUM9_9EIME</name>
<keyword evidence="3" id="KW-1185">Reference proteome</keyword>
<evidence type="ECO:0000256" key="1">
    <source>
        <dbReference type="SAM" id="MobiDB-lite"/>
    </source>
</evidence>
<reference evidence="2" key="1">
    <citation type="submission" date="2013-10" db="EMBL/GenBank/DDBJ databases">
        <title>Genomic analysis of the causative agents of coccidiosis in chickens.</title>
        <authorList>
            <person name="Reid A.J."/>
            <person name="Blake D."/>
            <person name="Billington K."/>
            <person name="Browne H."/>
            <person name="Dunn M."/>
            <person name="Hung S."/>
            <person name="Kawahara F."/>
            <person name="Miranda-Saavedra D."/>
            <person name="Mourier T."/>
            <person name="Nagra H."/>
            <person name="Otto T.D."/>
            <person name="Rawlings N."/>
            <person name="Sanchez A."/>
            <person name="Sanders M."/>
            <person name="Subramaniam C."/>
            <person name="Tay Y."/>
            <person name="Dear P."/>
            <person name="Doerig C."/>
            <person name="Gruber A."/>
            <person name="Parkinson J."/>
            <person name="Shirley M."/>
            <person name="Wan K.L."/>
            <person name="Berriman M."/>
            <person name="Tomley F."/>
            <person name="Pain A."/>
        </authorList>
    </citation>
    <scope>NUCLEOTIDE SEQUENCE [LARGE SCALE GENOMIC DNA]</scope>
    <source>
        <strain evidence="2">Houghton</strain>
    </source>
</reference>
<feature type="compositionally biased region" description="Basic and acidic residues" evidence="1">
    <location>
        <begin position="135"/>
        <end position="145"/>
    </location>
</feature>
<dbReference type="OrthoDB" id="354221at2759"/>
<protein>
    <submittedName>
        <fullName evidence="2">Uncharacterized protein</fullName>
    </submittedName>
</protein>
<organism evidence="2 3">
    <name type="scientific">Eimeria praecox</name>
    <dbReference type="NCBI Taxonomy" id="51316"/>
    <lineage>
        <taxon>Eukaryota</taxon>
        <taxon>Sar</taxon>
        <taxon>Alveolata</taxon>
        <taxon>Apicomplexa</taxon>
        <taxon>Conoidasida</taxon>
        <taxon>Coccidia</taxon>
        <taxon>Eucoccidiorida</taxon>
        <taxon>Eimeriorina</taxon>
        <taxon>Eimeriidae</taxon>
        <taxon>Eimeria</taxon>
    </lineage>
</organism>
<gene>
    <name evidence="2" type="ORF">EPH_0055810</name>
</gene>
<evidence type="ECO:0000313" key="2">
    <source>
        <dbReference type="EMBL" id="CDI82993.1"/>
    </source>
</evidence>
<dbReference type="Proteomes" id="UP000018201">
    <property type="component" value="Unassembled WGS sequence"/>
</dbReference>
<feature type="region of interest" description="Disordered" evidence="1">
    <location>
        <begin position="105"/>
        <end position="158"/>
    </location>
</feature>
<feature type="compositionally biased region" description="Low complexity" evidence="1">
    <location>
        <begin position="117"/>
        <end position="133"/>
    </location>
</feature>